<evidence type="ECO:0000313" key="3">
    <source>
        <dbReference type="Proteomes" id="UP000284706"/>
    </source>
</evidence>
<dbReference type="InParanoid" id="A0A409YRT6"/>
<dbReference type="GO" id="GO:0048309">
    <property type="term" value="P:endoplasmic reticulum inheritance"/>
    <property type="evidence" value="ECO:0007669"/>
    <property type="project" value="TreeGrafter"/>
</dbReference>
<sequence length="377" mass="42488">MFKPWFIWSALFNSARLSTALQILIFLPLTLATISRQAFLLLSLMLTIHSLIHGTMSLLWGSHVLSLLQVPVHPFLLLVSFNIFSSTPNPYLLLAADWWGTLLTWSGPLFIVMEGLSSLLVVQKLGQEAKRLVDYGEAYQFGLLIATSITYVASAWWIVDSYPTAASSPLSSTLLGVAITAFLFLTVIGFVLRRTNIIESSGLALFIAYNVWLCGFDQKSFTDPASSYAPLLPNLMPHLQTLLNFVINTLPKPVLIALLYRLTILHLASGILPTIGADSWEPEEGAEDSWSERPVSMDPLLHGFYLDLLVQTSSFTRLLLTYRQSIFVTVYSHLLLLDHSSQIWWRWMNIFFTLIIWSIELTVSSEDITNEKNWKVD</sequence>
<organism evidence="2 3">
    <name type="scientific">Gymnopilus dilepis</name>
    <dbReference type="NCBI Taxonomy" id="231916"/>
    <lineage>
        <taxon>Eukaryota</taxon>
        <taxon>Fungi</taxon>
        <taxon>Dikarya</taxon>
        <taxon>Basidiomycota</taxon>
        <taxon>Agaricomycotina</taxon>
        <taxon>Agaricomycetes</taxon>
        <taxon>Agaricomycetidae</taxon>
        <taxon>Agaricales</taxon>
        <taxon>Agaricineae</taxon>
        <taxon>Hymenogastraceae</taxon>
        <taxon>Gymnopilus</taxon>
    </lineage>
</organism>
<feature type="transmembrane region" description="Helical" evidence="1">
    <location>
        <begin position="141"/>
        <end position="159"/>
    </location>
</feature>
<dbReference type="GO" id="GO:0097038">
    <property type="term" value="C:perinuclear endoplasmic reticulum"/>
    <property type="evidence" value="ECO:0007669"/>
    <property type="project" value="TreeGrafter"/>
</dbReference>
<accession>A0A409YRT6</accession>
<dbReference type="PANTHER" id="PTHR31726">
    <property type="entry name" value="PROTEIN ICE2"/>
    <property type="match status" value="1"/>
</dbReference>
<evidence type="ECO:0008006" key="4">
    <source>
        <dbReference type="Google" id="ProtNLM"/>
    </source>
</evidence>
<dbReference type="InterPro" id="IPR013635">
    <property type="entry name" value="Ice2"/>
</dbReference>
<reference evidence="2 3" key="1">
    <citation type="journal article" date="2018" name="Evol. Lett.">
        <title>Horizontal gene cluster transfer increased hallucinogenic mushroom diversity.</title>
        <authorList>
            <person name="Reynolds H.T."/>
            <person name="Vijayakumar V."/>
            <person name="Gluck-Thaler E."/>
            <person name="Korotkin H.B."/>
            <person name="Matheny P.B."/>
            <person name="Slot J.C."/>
        </authorList>
    </citation>
    <scope>NUCLEOTIDE SEQUENCE [LARGE SCALE GENOMIC DNA]</scope>
    <source>
        <strain evidence="2 3">SRW20</strain>
    </source>
</reference>
<dbReference type="PANTHER" id="PTHR31726:SF2">
    <property type="entry name" value="PROTEIN ICE2"/>
    <property type="match status" value="1"/>
</dbReference>
<keyword evidence="1" id="KW-1133">Transmembrane helix</keyword>
<keyword evidence="1" id="KW-0812">Transmembrane</keyword>
<proteinExistence type="predicted"/>
<comment type="caution">
    <text evidence="2">The sequence shown here is derived from an EMBL/GenBank/DDBJ whole genome shotgun (WGS) entry which is preliminary data.</text>
</comment>
<dbReference type="Proteomes" id="UP000284706">
    <property type="component" value="Unassembled WGS sequence"/>
</dbReference>
<evidence type="ECO:0000313" key="2">
    <source>
        <dbReference type="EMBL" id="PPR05708.1"/>
    </source>
</evidence>
<keyword evidence="3" id="KW-1185">Reference proteome</keyword>
<dbReference type="GO" id="GO:0000921">
    <property type="term" value="P:septin ring assembly"/>
    <property type="evidence" value="ECO:0007669"/>
    <property type="project" value="TreeGrafter"/>
</dbReference>
<feature type="transmembrane region" description="Helical" evidence="1">
    <location>
        <begin position="343"/>
        <end position="363"/>
    </location>
</feature>
<evidence type="ECO:0000256" key="1">
    <source>
        <dbReference type="SAM" id="Phobius"/>
    </source>
</evidence>
<protein>
    <recommendedName>
        <fullName evidence="4">ICE2-domain-containing protein</fullName>
    </recommendedName>
</protein>
<dbReference type="Pfam" id="PF08426">
    <property type="entry name" value="ICE2"/>
    <property type="match status" value="2"/>
</dbReference>
<dbReference type="GO" id="GO:0005789">
    <property type="term" value="C:endoplasmic reticulum membrane"/>
    <property type="evidence" value="ECO:0007669"/>
    <property type="project" value="TreeGrafter"/>
</dbReference>
<dbReference type="OrthoDB" id="5577218at2759"/>
<feature type="transmembrane region" description="Helical" evidence="1">
    <location>
        <begin position="6"/>
        <end position="27"/>
    </location>
</feature>
<dbReference type="GO" id="GO:0032541">
    <property type="term" value="C:cortical endoplasmic reticulum"/>
    <property type="evidence" value="ECO:0007669"/>
    <property type="project" value="TreeGrafter"/>
</dbReference>
<feature type="transmembrane region" description="Helical" evidence="1">
    <location>
        <begin position="171"/>
        <end position="192"/>
    </location>
</feature>
<dbReference type="STRING" id="231916.A0A409YRT6"/>
<feature type="transmembrane region" description="Helical" evidence="1">
    <location>
        <begin position="98"/>
        <end position="121"/>
    </location>
</feature>
<name>A0A409YRT6_9AGAR</name>
<keyword evidence="1" id="KW-0472">Membrane</keyword>
<dbReference type="AlphaFoldDB" id="A0A409YRT6"/>
<dbReference type="EMBL" id="NHYE01000443">
    <property type="protein sequence ID" value="PPR05708.1"/>
    <property type="molecule type" value="Genomic_DNA"/>
</dbReference>
<dbReference type="FunCoup" id="A0A409YRT6">
    <property type="interactions" value="63"/>
</dbReference>
<gene>
    <name evidence="2" type="ORF">CVT26_008949</name>
</gene>
<feature type="transmembrane region" description="Helical" evidence="1">
    <location>
        <begin position="39"/>
        <end position="60"/>
    </location>
</feature>